<dbReference type="NCBIfam" id="NF038283">
    <property type="entry name" value="viperin_w_prok"/>
    <property type="match status" value="1"/>
</dbReference>
<dbReference type="SUPFAM" id="SSF102114">
    <property type="entry name" value="Radical SAM enzymes"/>
    <property type="match status" value="1"/>
</dbReference>
<dbReference type="CDD" id="cd01335">
    <property type="entry name" value="Radical_SAM"/>
    <property type="match status" value="1"/>
</dbReference>
<comment type="caution">
    <text evidence="10">The sequence shown here is derived from an EMBL/GenBank/DDBJ whole genome shotgun (WGS) entry which is preliminary data.</text>
</comment>
<dbReference type="Proteomes" id="UP000269923">
    <property type="component" value="Unassembled WGS sequence"/>
</dbReference>
<name>A0A3P2A7A8_9NEIS</name>
<evidence type="ECO:0000256" key="4">
    <source>
        <dbReference type="ARBA" id="ARBA00022723"/>
    </source>
</evidence>
<evidence type="ECO:0000256" key="5">
    <source>
        <dbReference type="ARBA" id="ARBA00023004"/>
    </source>
</evidence>
<dbReference type="GO" id="GO:0046872">
    <property type="term" value="F:metal ion binding"/>
    <property type="evidence" value="ECO:0007669"/>
    <property type="project" value="UniProtKB-KW"/>
</dbReference>
<sequence>MNEMVVNWHITEACNYHCRYCFAKWEHNGRELVHTPAHLQTVVSEIPKLIDIINKKFGSDFQIIRLNLVGGEPLLYPEAIKNIVAGAADSGLVLSIITNGSLLDKQWIEILTRSFVQIGLSVDSVREQTNAAIGRKTNKLISQPDKLVESIAAMRAISPNIGIKINTVVNELNFNEDMNGLIAAVLPQKWKIFKMLPIVTNALSISQQQFEHFLANHQKFRSIISAENNDEMTQSYLMIDPEGRFFQNTQGGGAYQYSRPIHQVGIEQAFDEITFHLDKFKHRYIPVYAV</sequence>
<dbReference type="EMBL" id="RQYC01000004">
    <property type="protein sequence ID" value="RRD90776.1"/>
    <property type="molecule type" value="Genomic_DNA"/>
</dbReference>
<evidence type="ECO:0000256" key="7">
    <source>
        <dbReference type="ARBA" id="ARBA00023118"/>
    </source>
</evidence>
<dbReference type="SFLD" id="SFLDG01088">
    <property type="entry name" value="antiviral_proteins"/>
    <property type="match status" value="1"/>
</dbReference>
<dbReference type="Gene3D" id="3.20.20.70">
    <property type="entry name" value="Aldolase class I"/>
    <property type="match status" value="1"/>
</dbReference>
<keyword evidence="5" id="KW-0408">Iron</keyword>
<dbReference type="AlphaFoldDB" id="A0A3P2A7A8"/>
<evidence type="ECO:0000256" key="3">
    <source>
        <dbReference type="ARBA" id="ARBA00022691"/>
    </source>
</evidence>
<dbReference type="PANTHER" id="PTHR21339">
    <property type="entry name" value="RADICAL S-ADENOSYL METHIONINE DOMAIN-CONTAINING PROTEIN 2"/>
    <property type="match status" value="1"/>
</dbReference>
<dbReference type="InterPro" id="IPR013785">
    <property type="entry name" value="Aldolase_TIM"/>
</dbReference>
<evidence type="ECO:0000313" key="10">
    <source>
        <dbReference type="EMBL" id="RRD90776.1"/>
    </source>
</evidence>
<keyword evidence="7" id="KW-0051">Antiviral defense</keyword>
<evidence type="ECO:0000313" key="11">
    <source>
        <dbReference type="Proteomes" id="UP000269923"/>
    </source>
</evidence>
<evidence type="ECO:0000256" key="8">
    <source>
        <dbReference type="ARBA" id="ARBA00039667"/>
    </source>
</evidence>
<dbReference type="InterPro" id="IPR051196">
    <property type="entry name" value="RSAD2/Viperin_antiviral"/>
</dbReference>
<proteinExistence type="predicted"/>
<dbReference type="GO" id="GO:0051607">
    <property type="term" value="P:defense response to virus"/>
    <property type="evidence" value="ECO:0007669"/>
    <property type="project" value="UniProtKB-KW"/>
</dbReference>
<keyword evidence="11" id="KW-1185">Reference proteome</keyword>
<dbReference type="Pfam" id="PF04055">
    <property type="entry name" value="Radical_SAM"/>
    <property type="match status" value="1"/>
</dbReference>
<keyword evidence="2" id="KW-0004">4Fe-4S</keyword>
<dbReference type="PROSITE" id="PS51918">
    <property type="entry name" value="RADICAL_SAM"/>
    <property type="match status" value="1"/>
</dbReference>
<dbReference type="SFLD" id="SFLDS00029">
    <property type="entry name" value="Radical_SAM"/>
    <property type="match status" value="1"/>
</dbReference>
<evidence type="ECO:0000259" key="9">
    <source>
        <dbReference type="PROSITE" id="PS51918"/>
    </source>
</evidence>
<dbReference type="PANTHER" id="PTHR21339:SF0">
    <property type="entry name" value="S-ADENOSYLMETHIONINE-DEPENDENT NUCLEOTIDE DEHYDRATASE RSAD2"/>
    <property type="match status" value="1"/>
</dbReference>
<gene>
    <name evidence="10" type="ORF">EII21_03985</name>
</gene>
<keyword evidence="4" id="KW-0479">Metal-binding</keyword>
<dbReference type="InterPro" id="IPR007197">
    <property type="entry name" value="rSAM"/>
</dbReference>
<keyword evidence="3" id="KW-0949">S-adenosyl-L-methionine</keyword>
<dbReference type="GO" id="GO:0003824">
    <property type="term" value="F:catalytic activity"/>
    <property type="evidence" value="ECO:0007669"/>
    <property type="project" value="InterPro"/>
</dbReference>
<protein>
    <recommendedName>
        <fullName evidence="8">S-adenosylmethionine-dependent nucleotide dehydratase</fullName>
    </recommendedName>
</protein>
<evidence type="ECO:0000256" key="2">
    <source>
        <dbReference type="ARBA" id="ARBA00022485"/>
    </source>
</evidence>
<dbReference type="RefSeq" id="WP_124794339.1">
    <property type="nucleotide sequence ID" value="NZ_RQYC01000004.1"/>
</dbReference>
<evidence type="ECO:0000256" key="1">
    <source>
        <dbReference type="ARBA" id="ARBA00001966"/>
    </source>
</evidence>
<dbReference type="InterPro" id="IPR058240">
    <property type="entry name" value="rSAM_sf"/>
</dbReference>
<keyword evidence="6" id="KW-0411">Iron-sulfur</keyword>
<feature type="domain" description="Radical SAM core" evidence="9">
    <location>
        <begin position="1"/>
        <end position="242"/>
    </location>
</feature>
<comment type="cofactor">
    <cofactor evidence="1">
        <name>[4Fe-4S] cluster</name>
        <dbReference type="ChEBI" id="CHEBI:49883"/>
    </cofactor>
</comment>
<reference evidence="10 11" key="1">
    <citation type="submission" date="2018-11" db="EMBL/GenBank/DDBJ databases">
        <title>Genomes From Bacteria Associated with the Canine Oral Cavity: a Test Case for Automated Genome-Based Taxonomic Assignment.</title>
        <authorList>
            <person name="Coil D.A."/>
            <person name="Jospin G."/>
            <person name="Darling A.E."/>
            <person name="Wallis C."/>
            <person name="Davis I.J."/>
            <person name="Harris S."/>
            <person name="Eisen J.A."/>
            <person name="Holcombe L.J."/>
            <person name="O'Flynn C."/>
        </authorList>
    </citation>
    <scope>NUCLEOTIDE SEQUENCE [LARGE SCALE GENOMIC DNA]</scope>
    <source>
        <strain evidence="10 11">COT-280</strain>
    </source>
</reference>
<evidence type="ECO:0000256" key="6">
    <source>
        <dbReference type="ARBA" id="ARBA00023014"/>
    </source>
</evidence>
<accession>A0A3P2A7A8</accession>
<dbReference type="OrthoDB" id="308557at2"/>
<dbReference type="GO" id="GO:0051539">
    <property type="term" value="F:4 iron, 4 sulfur cluster binding"/>
    <property type="evidence" value="ECO:0007669"/>
    <property type="project" value="UniProtKB-KW"/>
</dbReference>
<organism evidence="10 11">
    <name type="scientific">Conchiformibius steedae</name>
    <dbReference type="NCBI Taxonomy" id="153493"/>
    <lineage>
        <taxon>Bacteria</taxon>
        <taxon>Pseudomonadati</taxon>
        <taxon>Pseudomonadota</taxon>
        <taxon>Betaproteobacteria</taxon>
        <taxon>Neisseriales</taxon>
        <taxon>Neisseriaceae</taxon>
        <taxon>Conchiformibius</taxon>
    </lineage>
</organism>
<dbReference type="SFLD" id="SFLDG01067">
    <property type="entry name" value="SPASM/twitch_domain_containing"/>
    <property type="match status" value="1"/>
</dbReference>